<dbReference type="InterPro" id="IPR002941">
    <property type="entry name" value="DNA_methylase_N4/N6"/>
</dbReference>
<dbReference type="RefSeq" id="WP_219203591.1">
    <property type="nucleotide sequence ID" value="NZ_JAHWQX010000010.1"/>
</dbReference>
<keyword evidence="2" id="KW-0489">Methyltransferase</keyword>
<accession>A0ABS6WTH7</accession>
<proteinExistence type="predicted"/>
<evidence type="ECO:0000256" key="1">
    <source>
        <dbReference type="ARBA" id="ARBA00011900"/>
    </source>
</evidence>
<comment type="catalytic activity">
    <reaction evidence="4">
        <text>a 2'-deoxyadenosine in DNA + S-adenosyl-L-methionine = an N(6)-methyl-2'-deoxyadenosine in DNA + S-adenosyl-L-homocysteine + H(+)</text>
        <dbReference type="Rhea" id="RHEA:15197"/>
        <dbReference type="Rhea" id="RHEA-COMP:12418"/>
        <dbReference type="Rhea" id="RHEA-COMP:12419"/>
        <dbReference type="ChEBI" id="CHEBI:15378"/>
        <dbReference type="ChEBI" id="CHEBI:57856"/>
        <dbReference type="ChEBI" id="CHEBI:59789"/>
        <dbReference type="ChEBI" id="CHEBI:90615"/>
        <dbReference type="ChEBI" id="CHEBI:90616"/>
        <dbReference type="EC" id="2.1.1.72"/>
    </reaction>
</comment>
<gene>
    <name evidence="7" type="ORF">KY465_18435</name>
</gene>
<evidence type="ECO:0000256" key="3">
    <source>
        <dbReference type="ARBA" id="ARBA00022679"/>
    </source>
</evidence>
<dbReference type="EMBL" id="JAHWQX010000010">
    <property type="protein sequence ID" value="MBW3099264.1"/>
    <property type="molecule type" value="Genomic_DNA"/>
</dbReference>
<feature type="region of interest" description="Disordered" evidence="5">
    <location>
        <begin position="1"/>
        <end position="21"/>
    </location>
</feature>
<comment type="caution">
    <text evidence="7">The sequence shown here is derived from an EMBL/GenBank/DDBJ whole genome shotgun (WGS) entry which is preliminary data.</text>
</comment>
<feature type="domain" description="DNA methylase N-4/N-6" evidence="6">
    <location>
        <begin position="74"/>
        <end position="323"/>
    </location>
</feature>
<name>A0ABS6WTH7_9HYPH</name>
<dbReference type="PROSITE" id="PS00092">
    <property type="entry name" value="N6_MTASE"/>
    <property type="match status" value="1"/>
</dbReference>
<evidence type="ECO:0000313" key="7">
    <source>
        <dbReference type="EMBL" id="MBW3099264.1"/>
    </source>
</evidence>
<dbReference type="Proteomes" id="UP001430804">
    <property type="component" value="Unassembled WGS sequence"/>
</dbReference>
<evidence type="ECO:0000259" key="6">
    <source>
        <dbReference type="Pfam" id="PF01555"/>
    </source>
</evidence>
<evidence type="ECO:0000256" key="4">
    <source>
        <dbReference type="ARBA" id="ARBA00047942"/>
    </source>
</evidence>
<dbReference type="Pfam" id="PF01555">
    <property type="entry name" value="N6_N4_Mtase"/>
    <property type="match status" value="1"/>
</dbReference>
<evidence type="ECO:0000313" key="8">
    <source>
        <dbReference type="Proteomes" id="UP001430804"/>
    </source>
</evidence>
<dbReference type="PANTHER" id="PTHR13370">
    <property type="entry name" value="RNA METHYLASE-RELATED"/>
    <property type="match status" value="1"/>
</dbReference>
<organism evidence="7 8">
    <name type="scientific">Pseudohoeflea coraliihabitans</name>
    <dbReference type="NCBI Taxonomy" id="2860393"/>
    <lineage>
        <taxon>Bacteria</taxon>
        <taxon>Pseudomonadati</taxon>
        <taxon>Pseudomonadota</taxon>
        <taxon>Alphaproteobacteria</taxon>
        <taxon>Hyphomicrobiales</taxon>
        <taxon>Rhizobiaceae</taxon>
        <taxon>Pseudohoeflea</taxon>
    </lineage>
</organism>
<keyword evidence="3" id="KW-0808">Transferase</keyword>
<dbReference type="EC" id="2.1.1.72" evidence="1"/>
<keyword evidence="8" id="KW-1185">Reference proteome</keyword>
<evidence type="ECO:0000256" key="5">
    <source>
        <dbReference type="SAM" id="MobiDB-lite"/>
    </source>
</evidence>
<sequence length="335" mass="37174">MYSTERAGIAAKTKRGKKQQQPLAWREQLEAGQIKHWKKVREIGDEIRFHLSDRTTYIHDDAVHFLAELPPNSIHAIVTDPPYGLIEYEEKHLQKRKAGSGGVWRVPPSFDGSTRAPLPRFTVLSGDEINQLHTFFSAVAYGALRALVPGGHVFIASNPLLSSMCFHAFQEAGFEKRGEIIRQVQTLRGGYKPKGAEAEFPDVSVMPRSCWEPWGMFRKPLIGTVSENLKTWGTGGLRRATPDEPLRDLIPCYPTRGTERKIAPHPSLKPQRFMRQIVRAALPLGVGIVYDPFAGSGSTLAAAAAVGYHAIGTDRSLEYVEMARHAFAPLSALKV</sequence>
<dbReference type="InterPro" id="IPR002052">
    <property type="entry name" value="DNA_methylase_N6_adenine_CS"/>
</dbReference>
<evidence type="ECO:0000256" key="2">
    <source>
        <dbReference type="ARBA" id="ARBA00022603"/>
    </source>
</evidence>
<protein>
    <recommendedName>
        <fullName evidence="1">site-specific DNA-methyltransferase (adenine-specific)</fullName>
        <ecNumber evidence="1">2.1.1.72</ecNumber>
    </recommendedName>
</protein>
<reference evidence="7" key="1">
    <citation type="submission" date="2021-07" db="EMBL/GenBank/DDBJ databases">
        <title>Pseudohoeflea marina sp. nov. a polyhydroxyalcanoate-producing bacterium.</title>
        <authorList>
            <person name="Zheng W."/>
            <person name="Yu S."/>
            <person name="Huang Y."/>
        </authorList>
    </citation>
    <scope>NUCLEOTIDE SEQUENCE</scope>
    <source>
        <strain evidence="7">DP4N28-3</strain>
    </source>
</reference>
<dbReference type="PANTHER" id="PTHR13370:SF3">
    <property type="entry name" value="TRNA (GUANINE(10)-N2)-METHYLTRANSFERASE HOMOLOG"/>
    <property type="match status" value="1"/>
</dbReference>